<dbReference type="InterPro" id="IPR020103">
    <property type="entry name" value="PsdUridine_synth_cat_dom_sf"/>
</dbReference>
<dbReference type="GO" id="GO:0003723">
    <property type="term" value="F:RNA binding"/>
    <property type="evidence" value="ECO:0007669"/>
    <property type="project" value="InterPro"/>
</dbReference>
<organism evidence="9 10">
    <name type="scientific">Buchnera aphidicola</name>
    <name type="common">Thelaxes californica</name>
    <dbReference type="NCBI Taxonomy" id="1315998"/>
    <lineage>
        <taxon>Bacteria</taxon>
        <taxon>Pseudomonadati</taxon>
        <taxon>Pseudomonadota</taxon>
        <taxon>Gammaproteobacteria</taxon>
        <taxon>Enterobacterales</taxon>
        <taxon>Erwiniaceae</taxon>
        <taxon>Buchnera</taxon>
    </lineage>
</organism>
<dbReference type="OrthoDB" id="9811823at2"/>
<dbReference type="HAMAP" id="MF_00171">
    <property type="entry name" value="TruA"/>
    <property type="match status" value="1"/>
</dbReference>
<evidence type="ECO:0000256" key="7">
    <source>
        <dbReference type="RuleBase" id="RU003792"/>
    </source>
</evidence>
<reference evidence="9 10" key="2">
    <citation type="submission" date="2019-05" db="EMBL/GenBank/DDBJ databases">
        <title>Genome evolution of the obligate endosymbiont Buchnera aphidicola.</title>
        <authorList>
            <person name="Moran N.A."/>
        </authorList>
    </citation>
    <scope>NUCLEOTIDE SEQUENCE [LARGE SCALE GENOMIC DNA]</scope>
    <source>
        <strain evidence="9 10">Tca</strain>
    </source>
</reference>
<dbReference type="InterPro" id="IPR020094">
    <property type="entry name" value="TruA/RsuA/RluB/E/F_N"/>
</dbReference>
<evidence type="ECO:0000256" key="5">
    <source>
        <dbReference type="PIRSR" id="PIRSR001430-1"/>
    </source>
</evidence>
<comment type="function">
    <text evidence="4">Formation of pseudouridine at positions 38, 39 and 40 in the anticodon stem and loop of transfer RNAs.</text>
</comment>
<dbReference type="InterPro" id="IPR020095">
    <property type="entry name" value="PsdUridine_synth_TruA_C"/>
</dbReference>
<dbReference type="Gene3D" id="3.30.70.660">
    <property type="entry name" value="Pseudouridine synthase I, catalytic domain, C-terminal subdomain"/>
    <property type="match status" value="1"/>
</dbReference>
<dbReference type="PANTHER" id="PTHR11142">
    <property type="entry name" value="PSEUDOURIDYLATE SYNTHASE"/>
    <property type="match status" value="1"/>
</dbReference>
<evidence type="ECO:0000256" key="2">
    <source>
        <dbReference type="ARBA" id="ARBA00022694"/>
    </source>
</evidence>
<dbReference type="Proteomes" id="UP000298782">
    <property type="component" value="Chromosome"/>
</dbReference>
<sequence length="263" mass="30934">MKIILQIEYDGTRYFGWQIQKNTITIQEKLELAISKIANQKIRIVCAGRTDTGVHSIGQIIHFVTNVHRSIKSWIIGVNSYLPKDIVVICAWFSEDCFHARHSAISRRYQYIIYNYPIRSAIVHNRVFHFYRQKLDEKKMNQAALLLLGTHDFSVFRAKNCQSKNPIKTIKFIQVYRINKFVFLDIEANSFLYHMVRNIMGTLLIIGLNKKKVSWIKKLLKLKKRLYAGPTMPASGLYLTFVQYPKSFNITKWNTNFNIFKEF</sequence>
<accession>A0A4D6YCC3</accession>
<evidence type="ECO:0000256" key="4">
    <source>
        <dbReference type="HAMAP-Rule" id="MF_00171"/>
    </source>
</evidence>
<dbReference type="InterPro" id="IPR001406">
    <property type="entry name" value="PsdUridine_synth_TruA"/>
</dbReference>
<feature type="active site" description="Nucleophile" evidence="4 5">
    <location>
        <position position="51"/>
    </location>
</feature>
<dbReference type="GO" id="GO:0031119">
    <property type="term" value="P:tRNA pseudouridine synthesis"/>
    <property type="evidence" value="ECO:0007669"/>
    <property type="project" value="UniProtKB-UniRule"/>
</dbReference>
<evidence type="ECO:0000256" key="6">
    <source>
        <dbReference type="PIRSR" id="PIRSR001430-2"/>
    </source>
</evidence>
<dbReference type="EC" id="5.4.99.12" evidence="4"/>
<evidence type="ECO:0000259" key="8">
    <source>
        <dbReference type="Pfam" id="PF01416"/>
    </source>
</evidence>
<dbReference type="EMBL" id="CP034852">
    <property type="protein sequence ID" value="QCI26989.1"/>
    <property type="molecule type" value="Genomic_DNA"/>
</dbReference>
<comment type="subunit">
    <text evidence="4">Homodimer.</text>
</comment>
<dbReference type="FunFam" id="3.30.70.580:FF:000001">
    <property type="entry name" value="tRNA pseudouridine synthase A"/>
    <property type="match status" value="1"/>
</dbReference>
<comment type="similarity">
    <text evidence="1 4 7">Belongs to the tRNA pseudouridine synthase TruA family.</text>
</comment>
<reference evidence="9 10" key="1">
    <citation type="submission" date="2018-12" db="EMBL/GenBank/DDBJ databases">
        <authorList>
            <person name="Chong R.A."/>
        </authorList>
    </citation>
    <scope>NUCLEOTIDE SEQUENCE [LARGE SCALE GENOMIC DNA]</scope>
    <source>
        <strain evidence="9 10">Tca</strain>
    </source>
</reference>
<feature type="domain" description="Pseudouridine synthase I TruA alpha/beta" evidence="8">
    <location>
        <begin position="143"/>
        <end position="245"/>
    </location>
</feature>
<comment type="caution">
    <text evidence="4">Lacks conserved residue(s) required for the propagation of feature annotation.</text>
</comment>
<dbReference type="PIRSF" id="PIRSF001430">
    <property type="entry name" value="tRNA_psdUrid_synth"/>
    <property type="match status" value="1"/>
</dbReference>
<dbReference type="SUPFAM" id="SSF55120">
    <property type="entry name" value="Pseudouridine synthase"/>
    <property type="match status" value="1"/>
</dbReference>
<gene>
    <name evidence="4 9" type="primary">truA</name>
    <name evidence="9" type="ORF">D9V80_00815</name>
</gene>
<keyword evidence="3 4" id="KW-0413">Isomerase</keyword>
<dbReference type="GO" id="GO:0160147">
    <property type="term" value="F:tRNA pseudouridine(38-40) synthase activity"/>
    <property type="evidence" value="ECO:0007669"/>
    <property type="project" value="UniProtKB-EC"/>
</dbReference>
<keyword evidence="2 4" id="KW-0819">tRNA processing</keyword>
<evidence type="ECO:0000256" key="1">
    <source>
        <dbReference type="ARBA" id="ARBA00009375"/>
    </source>
</evidence>
<comment type="catalytic activity">
    <reaction evidence="4 7">
        <text>uridine(38/39/40) in tRNA = pseudouridine(38/39/40) in tRNA</text>
        <dbReference type="Rhea" id="RHEA:22376"/>
        <dbReference type="Rhea" id="RHEA-COMP:10085"/>
        <dbReference type="Rhea" id="RHEA-COMP:10087"/>
        <dbReference type="ChEBI" id="CHEBI:65314"/>
        <dbReference type="ChEBI" id="CHEBI:65315"/>
        <dbReference type="EC" id="5.4.99.12"/>
    </reaction>
</comment>
<dbReference type="PANTHER" id="PTHR11142:SF0">
    <property type="entry name" value="TRNA PSEUDOURIDINE SYNTHASE-LIKE 1"/>
    <property type="match status" value="1"/>
</dbReference>
<dbReference type="NCBIfam" id="TIGR00071">
    <property type="entry name" value="hisT_truA"/>
    <property type="match status" value="1"/>
</dbReference>
<dbReference type="Pfam" id="PF01416">
    <property type="entry name" value="PseudoU_synth_1"/>
    <property type="match status" value="2"/>
</dbReference>
<dbReference type="InterPro" id="IPR020097">
    <property type="entry name" value="PsdUridine_synth_TruA_a/b_dom"/>
</dbReference>
<dbReference type="CDD" id="cd02570">
    <property type="entry name" value="PseudoU_synth_EcTruA"/>
    <property type="match status" value="1"/>
</dbReference>
<feature type="domain" description="Pseudouridine synthase I TruA alpha/beta" evidence="8">
    <location>
        <begin position="8"/>
        <end position="90"/>
    </location>
</feature>
<dbReference type="AlphaFoldDB" id="A0A4D6YCC3"/>
<dbReference type="Gene3D" id="3.30.70.580">
    <property type="entry name" value="Pseudouridine synthase I, catalytic domain, N-terminal subdomain"/>
    <property type="match status" value="1"/>
</dbReference>
<keyword evidence="10" id="KW-1185">Reference proteome</keyword>
<feature type="binding site" evidence="4 6">
    <location>
        <position position="109"/>
    </location>
    <ligand>
        <name>substrate</name>
    </ligand>
</feature>
<name>A0A4D6YCC3_9GAMM</name>
<protein>
    <recommendedName>
        <fullName evidence="4">tRNA pseudouridine synthase A</fullName>
        <ecNumber evidence="4">5.4.99.12</ecNumber>
    </recommendedName>
    <alternativeName>
        <fullName evidence="4">tRNA pseudouridine(38-40) synthase</fullName>
    </alternativeName>
    <alternativeName>
        <fullName evidence="4">tRNA pseudouridylate synthase I</fullName>
    </alternativeName>
    <alternativeName>
        <fullName evidence="4">tRNA-uridine isomerase I</fullName>
    </alternativeName>
</protein>
<proteinExistence type="inferred from homology"/>
<evidence type="ECO:0000256" key="3">
    <source>
        <dbReference type="ARBA" id="ARBA00023235"/>
    </source>
</evidence>
<evidence type="ECO:0000313" key="9">
    <source>
        <dbReference type="EMBL" id="QCI26989.1"/>
    </source>
</evidence>
<evidence type="ECO:0000313" key="10">
    <source>
        <dbReference type="Proteomes" id="UP000298782"/>
    </source>
</evidence>